<feature type="transmembrane region" description="Helical" evidence="1">
    <location>
        <begin position="46"/>
        <end position="62"/>
    </location>
</feature>
<comment type="caution">
    <text evidence="2">The sequence shown here is derived from an EMBL/GenBank/DDBJ whole genome shotgun (WGS) entry which is preliminary data.</text>
</comment>
<dbReference type="Proteomes" id="UP000573499">
    <property type="component" value="Unassembled WGS sequence"/>
</dbReference>
<sequence length="238" mass="27239">MYEDDKDKVRRNLVALSGFILVSAYLGLKLPNKVFEVQLPSETNKIWVVVSAALAYAFWRFVHSEEARKARSSIASQYASSRVQVYDFLISRDLKRVFHAKSPRWVNASPIKARLEQERNSSQYQYVRLTALVPLNTQQWPHKGFERRSGSTEVEIQFAFLYTPEMAGDIHPNLHNMEQQARTRIGEQTFTFPRRIEFFVTFSSLVNLLARSELVPEVLIPYGMAAGAGVIALVRALN</sequence>
<evidence type="ECO:0000313" key="2">
    <source>
        <dbReference type="EMBL" id="MBA5690735.1"/>
    </source>
</evidence>
<keyword evidence="1" id="KW-0812">Transmembrane</keyword>
<evidence type="ECO:0000313" key="3">
    <source>
        <dbReference type="Proteomes" id="UP000573499"/>
    </source>
</evidence>
<keyword evidence="3" id="KW-1185">Reference proteome</keyword>
<organism evidence="2 3">
    <name type="scientific">Rugamonas apoptosis</name>
    <dbReference type="NCBI Taxonomy" id="2758570"/>
    <lineage>
        <taxon>Bacteria</taxon>
        <taxon>Pseudomonadati</taxon>
        <taxon>Pseudomonadota</taxon>
        <taxon>Betaproteobacteria</taxon>
        <taxon>Burkholderiales</taxon>
        <taxon>Oxalobacteraceae</taxon>
        <taxon>Telluria group</taxon>
        <taxon>Rugamonas</taxon>
    </lineage>
</organism>
<proteinExistence type="predicted"/>
<gene>
    <name evidence="2" type="ORF">H3H39_27250</name>
</gene>
<feature type="transmembrane region" description="Helical" evidence="1">
    <location>
        <begin position="12"/>
        <end position="31"/>
    </location>
</feature>
<dbReference type="RefSeq" id="WP_182157683.1">
    <property type="nucleotide sequence ID" value="NZ_JACEZU010000029.1"/>
</dbReference>
<dbReference type="EMBL" id="JACEZU010000029">
    <property type="protein sequence ID" value="MBA5690735.1"/>
    <property type="molecule type" value="Genomic_DNA"/>
</dbReference>
<dbReference type="AlphaFoldDB" id="A0A7W2IND6"/>
<reference evidence="2 3" key="1">
    <citation type="submission" date="2020-07" db="EMBL/GenBank/DDBJ databases">
        <title>Novel species isolated from subtropical streams in China.</title>
        <authorList>
            <person name="Lu H."/>
        </authorList>
    </citation>
    <scope>NUCLEOTIDE SEQUENCE [LARGE SCALE GENOMIC DNA]</scope>
    <source>
        <strain evidence="2 3">LX47W</strain>
    </source>
</reference>
<protein>
    <submittedName>
        <fullName evidence="2">Uncharacterized protein</fullName>
    </submittedName>
</protein>
<keyword evidence="1" id="KW-0472">Membrane</keyword>
<evidence type="ECO:0000256" key="1">
    <source>
        <dbReference type="SAM" id="Phobius"/>
    </source>
</evidence>
<keyword evidence="1" id="KW-1133">Transmembrane helix</keyword>
<name>A0A7W2IND6_9BURK</name>
<accession>A0A7W2IND6</accession>